<name>A0A3M2L8B5_9NOCA</name>
<dbReference type="AlphaFoldDB" id="A0A3M2L8B5"/>
<dbReference type="InterPro" id="IPR036291">
    <property type="entry name" value="NAD(P)-bd_dom_sf"/>
</dbReference>
<keyword evidence="4" id="KW-0443">Lipid metabolism</keyword>
<dbReference type="PANTHER" id="PTHR43180:SF28">
    <property type="entry name" value="NAD(P)-BINDING ROSSMANN-FOLD SUPERFAMILY PROTEIN"/>
    <property type="match status" value="1"/>
</dbReference>
<dbReference type="GO" id="GO:0047936">
    <property type="term" value="F:glucose 1-dehydrogenase [NAD(P)+] activity"/>
    <property type="evidence" value="ECO:0007669"/>
    <property type="project" value="UniProtKB-EC"/>
</dbReference>
<dbReference type="RefSeq" id="WP_122188139.1">
    <property type="nucleotide sequence ID" value="NZ_RFFH01000004.1"/>
</dbReference>
<dbReference type="InterPro" id="IPR002347">
    <property type="entry name" value="SDR_fam"/>
</dbReference>
<dbReference type="NCBIfam" id="NF005559">
    <property type="entry name" value="PRK07231.1"/>
    <property type="match status" value="1"/>
</dbReference>
<dbReference type="OrthoDB" id="3542748at2"/>
<evidence type="ECO:0000256" key="1">
    <source>
        <dbReference type="ARBA" id="ARBA00006484"/>
    </source>
</evidence>
<comment type="similarity">
    <text evidence="1">Belongs to the short-chain dehydrogenases/reductases (SDR) family.</text>
</comment>
<keyword evidence="7" id="KW-1185">Reference proteome</keyword>
<organism evidence="6 7">
    <name type="scientific">Nocardia stercoris</name>
    <dbReference type="NCBI Taxonomy" id="2483361"/>
    <lineage>
        <taxon>Bacteria</taxon>
        <taxon>Bacillati</taxon>
        <taxon>Actinomycetota</taxon>
        <taxon>Actinomycetes</taxon>
        <taxon>Mycobacteriales</taxon>
        <taxon>Nocardiaceae</taxon>
        <taxon>Nocardia</taxon>
    </lineage>
</organism>
<comment type="caution">
    <text evidence="6">The sequence shown here is derived from an EMBL/GenBank/DDBJ whole genome shotgun (WGS) entry which is preliminary data.</text>
</comment>
<dbReference type="PROSITE" id="PS00061">
    <property type="entry name" value="ADH_SHORT"/>
    <property type="match status" value="1"/>
</dbReference>
<keyword evidence="3" id="KW-0520">NAD</keyword>
<keyword evidence="5" id="KW-0753">Steroid metabolism</keyword>
<evidence type="ECO:0000256" key="4">
    <source>
        <dbReference type="ARBA" id="ARBA00023098"/>
    </source>
</evidence>
<protein>
    <submittedName>
        <fullName evidence="6">Glucose 1-dehydrogenase</fullName>
        <ecNumber evidence="6">1.1.1.47</ecNumber>
    </submittedName>
</protein>
<evidence type="ECO:0000313" key="7">
    <source>
        <dbReference type="Proteomes" id="UP000279275"/>
    </source>
</evidence>
<dbReference type="FunFam" id="3.40.50.720:FF:000084">
    <property type="entry name" value="Short-chain dehydrogenase reductase"/>
    <property type="match status" value="1"/>
</dbReference>
<dbReference type="Proteomes" id="UP000279275">
    <property type="component" value="Unassembled WGS sequence"/>
</dbReference>
<keyword evidence="2 6" id="KW-0560">Oxidoreductase</keyword>
<evidence type="ECO:0000256" key="3">
    <source>
        <dbReference type="ARBA" id="ARBA00023027"/>
    </source>
</evidence>
<dbReference type="EC" id="1.1.1.47" evidence="6"/>
<dbReference type="EMBL" id="RFFH01000004">
    <property type="protein sequence ID" value="RMI32753.1"/>
    <property type="molecule type" value="Genomic_DNA"/>
</dbReference>
<dbReference type="PRINTS" id="PR00080">
    <property type="entry name" value="SDRFAMILY"/>
</dbReference>
<evidence type="ECO:0000313" key="6">
    <source>
        <dbReference type="EMBL" id="RMI32753.1"/>
    </source>
</evidence>
<evidence type="ECO:0000256" key="5">
    <source>
        <dbReference type="ARBA" id="ARBA00023221"/>
    </source>
</evidence>
<reference evidence="6 7" key="1">
    <citation type="submission" date="2018-10" db="EMBL/GenBank/DDBJ databases">
        <title>Isolation from cow dung.</title>
        <authorList>
            <person name="Ling L."/>
        </authorList>
    </citation>
    <scope>NUCLEOTIDE SEQUENCE [LARGE SCALE GENOMIC DNA]</scope>
    <source>
        <strain evidence="6 7">NEAU-LL90</strain>
    </source>
</reference>
<evidence type="ECO:0000256" key="2">
    <source>
        <dbReference type="ARBA" id="ARBA00023002"/>
    </source>
</evidence>
<dbReference type="GO" id="GO:0008202">
    <property type="term" value="P:steroid metabolic process"/>
    <property type="evidence" value="ECO:0007669"/>
    <property type="project" value="UniProtKB-KW"/>
</dbReference>
<accession>A0A3M2L8B5</accession>
<dbReference type="SUPFAM" id="SSF51735">
    <property type="entry name" value="NAD(P)-binding Rossmann-fold domains"/>
    <property type="match status" value="1"/>
</dbReference>
<dbReference type="PANTHER" id="PTHR43180">
    <property type="entry name" value="3-OXOACYL-(ACYL-CARRIER-PROTEIN) REDUCTASE (AFU_ORTHOLOGUE AFUA_6G11210)"/>
    <property type="match status" value="1"/>
</dbReference>
<gene>
    <name evidence="6" type="ORF">EBN03_12445</name>
</gene>
<dbReference type="InterPro" id="IPR020904">
    <property type="entry name" value="Sc_DH/Rdtase_CS"/>
</dbReference>
<proteinExistence type="inferred from homology"/>
<dbReference type="Pfam" id="PF13561">
    <property type="entry name" value="adh_short_C2"/>
    <property type="match status" value="1"/>
</dbReference>
<dbReference type="Gene3D" id="3.40.50.720">
    <property type="entry name" value="NAD(P)-binding Rossmann-like Domain"/>
    <property type="match status" value="1"/>
</dbReference>
<sequence>MSKRVSGKVALVSGGARGMGAAHARALVAHGAEVVIGDLLDDEGKALATELGDRARFVHLDVTDPEDWKRAVDVAVEEFGSLSVLVNNAGIVNGNTLVDFELAAWQQIVDINLTGTFLGIQAAARVMIGAGAGSIVNISSVEGFRGSPGLHGYTATKFAVRGLTKSAALELAQYNIRVNSVHPGMVRTPMTEGIPEDFLQIPLGRAAEADEVANLIVYLASDESSYTTGTEHVIDGGLIVGVPHKTFS</sequence>
<dbReference type="PRINTS" id="PR00081">
    <property type="entry name" value="GDHRDH"/>
</dbReference>